<evidence type="ECO:0000313" key="3">
    <source>
        <dbReference type="Proteomes" id="UP000730481"/>
    </source>
</evidence>
<name>A0A9P5DKV0_9HYPO</name>
<sequence>MGFLPSASLIQKSFRAPPVEEDDEDKDPLRGKYKRPSMQRLTPLGRRKLRNFEKHMRNATQGRKLFMTESGLLGLGPKTLGQGTSKDEVWILMGSRVPFILHHIEGSKYKVVGEAYVHGLMYGEGYERCTDWDEFGRCSVDTVQLV</sequence>
<feature type="region of interest" description="Disordered" evidence="1">
    <location>
        <begin position="1"/>
        <end position="33"/>
    </location>
</feature>
<dbReference type="Proteomes" id="UP000730481">
    <property type="component" value="Unassembled WGS sequence"/>
</dbReference>
<dbReference type="EMBL" id="PVQB02001559">
    <property type="protein sequence ID" value="KAF4331647.1"/>
    <property type="molecule type" value="Genomic_DNA"/>
</dbReference>
<dbReference type="PANTHER" id="PTHR24148:SF64">
    <property type="entry name" value="HETEROKARYON INCOMPATIBILITY DOMAIN-CONTAINING PROTEIN"/>
    <property type="match status" value="1"/>
</dbReference>
<organism evidence="2 3">
    <name type="scientific">Fusarium beomiforme</name>
    <dbReference type="NCBI Taxonomy" id="44412"/>
    <lineage>
        <taxon>Eukaryota</taxon>
        <taxon>Fungi</taxon>
        <taxon>Dikarya</taxon>
        <taxon>Ascomycota</taxon>
        <taxon>Pezizomycotina</taxon>
        <taxon>Sordariomycetes</taxon>
        <taxon>Hypocreomycetidae</taxon>
        <taxon>Hypocreales</taxon>
        <taxon>Nectriaceae</taxon>
        <taxon>Fusarium</taxon>
        <taxon>Fusarium burgessii species complex</taxon>
    </lineage>
</organism>
<reference evidence="2" key="2">
    <citation type="submission" date="2020-02" db="EMBL/GenBank/DDBJ databases">
        <title>Identification and distribution of gene clusters putatively required for synthesis of sphingolipid metabolism inhibitors in phylogenetically diverse species of the filamentous fungus Fusarium.</title>
        <authorList>
            <person name="Kim H.-S."/>
            <person name="Busman M."/>
            <person name="Brown D.W."/>
            <person name="Divon H."/>
            <person name="Uhlig S."/>
            <person name="Proctor R.H."/>
        </authorList>
    </citation>
    <scope>NUCLEOTIDE SEQUENCE</scope>
    <source>
        <strain evidence="2">NRRL 25174</strain>
    </source>
</reference>
<accession>A0A9P5DKV0</accession>
<keyword evidence="3" id="KW-1185">Reference proteome</keyword>
<proteinExistence type="predicted"/>
<dbReference type="Pfam" id="PF26639">
    <property type="entry name" value="Het-6_barrel"/>
    <property type="match status" value="1"/>
</dbReference>
<evidence type="ECO:0000256" key="1">
    <source>
        <dbReference type="SAM" id="MobiDB-lite"/>
    </source>
</evidence>
<evidence type="ECO:0000313" key="2">
    <source>
        <dbReference type="EMBL" id="KAF4331647.1"/>
    </source>
</evidence>
<protein>
    <submittedName>
        <fullName evidence="2">Heterokaryon incompatibility (Het-6OR allele)</fullName>
    </submittedName>
</protein>
<reference evidence="2" key="1">
    <citation type="journal article" date="2017" name="Mycologia">
        <title>Fusarium algeriense, sp. nov., a novel toxigenic crown rot pathogen of durum wheat from Algeria is nested in the Fusarium burgessii species complex.</title>
        <authorList>
            <person name="Laraba I."/>
            <person name="Keddad A."/>
            <person name="Boureghda H."/>
            <person name="Abdallah N."/>
            <person name="Vaughan M.M."/>
            <person name="Proctor R.H."/>
            <person name="Busman M."/>
            <person name="O'Donnell K."/>
        </authorList>
    </citation>
    <scope>NUCLEOTIDE SEQUENCE</scope>
    <source>
        <strain evidence="2">NRRL 25174</strain>
    </source>
</reference>
<dbReference type="OrthoDB" id="3477286at2759"/>
<dbReference type="AlphaFoldDB" id="A0A9P5DKV0"/>
<dbReference type="PANTHER" id="PTHR24148">
    <property type="entry name" value="ANKYRIN REPEAT DOMAIN-CONTAINING PROTEIN 39 HOMOLOG-RELATED"/>
    <property type="match status" value="1"/>
</dbReference>
<gene>
    <name evidence="2" type="ORF">FBEOM_14597</name>
</gene>
<comment type="caution">
    <text evidence="2">The sequence shown here is derived from an EMBL/GenBank/DDBJ whole genome shotgun (WGS) entry which is preliminary data.</text>
</comment>
<dbReference type="InterPro" id="IPR052895">
    <property type="entry name" value="HetReg/Transcr_Mod"/>
</dbReference>